<feature type="domain" description="BioF2-like acetyltransferase" evidence="1">
    <location>
        <begin position="214"/>
        <end position="283"/>
    </location>
</feature>
<evidence type="ECO:0000313" key="2">
    <source>
        <dbReference type="EMBL" id="MEK8181055.1"/>
    </source>
</evidence>
<protein>
    <submittedName>
        <fullName evidence="2">GNAT family N-acetyltransferase</fullName>
        <ecNumber evidence="2">2.3.1.-</ecNumber>
    </submittedName>
</protein>
<dbReference type="GO" id="GO:0016746">
    <property type="term" value="F:acyltransferase activity"/>
    <property type="evidence" value="ECO:0007669"/>
    <property type="project" value="UniProtKB-KW"/>
</dbReference>
<sequence length="325" mass="38431">MKNYTVRRYQSADFLLWNAFISTAKNATFLFHRDFMEYHSDRFEDYSLLVFEGQKLVAVIPVNTKENKLFSHQGLTYGGFVFGEKIKLGEVITIAKSVFKFLHQNQFESFQLKLIPNIYNSFFSEEIEYVLFLLEAQLIRRDCLSVIDLQQPFSFKKNRKKCIHRAQKHHLIIKEETNFEQFWTEILIPNLDKKHQSKPVHTYQEIINLQEKFPNNIRHFNVYYNDKIVAGTTVFVTDNVAHPQYISGNEQKNELGSLDFLYHHLITEVFKDKIYFDFGPSHEENGKKINEGILFWKESFGAKTTVQDYYEVITANYTLLENVLV</sequence>
<proteinExistence type="predicted"/>
<dbReference type="EMBL" id="JBBPCB010000008">
    <property type="protein sequence ID" value="MEK8181055.1"/>
    <property type="molecule type" value="Genomic_DNA"/>
</dbReference>
<accession>A0ABU9E4W7</accession>
<evidence type="ECO:0000313" key="3">
    <source>
        <dbReference type="Proteomes" id="UP001491349"/>
    </source>
</evidence>
<keyword evidence="2" id="KW-0012">Acyltransferase</keyword>
<dbReference type="Pfam" id="PF13480">
    <property type="entry name" value="Acetyltransf_6"/>
    <property type="match status" value="1"/>
</dbReference>
<evidence type="ECO:0000259" key="1">
    <source>
        <dbReference type="Pfam" id="PF13480"/>
    </source>
</evidence>
<dbReference type="Proteomes" id="UP001491349">
    <property type="component" value="Unassembled WGS sequence"/>
</dbReference>
<dbReference type="Gene3D" id="3.40.630.30">
    <property type="match status" value="1"/>
</dbReference>
<dbReference type="SUPFAM" id="SSF55729">
    <property type="entry name" value="Acyl-CoA N-acyltransferases (Nat)"/>
    <property type="match status" value="1"/>
</dbReference>
<organism evidence="2 3">
    <name type="scientific">Flavobacterium buctense</name>
    <dbReference type="NCBI Taxonomy" id="1648146"/>
    <lineage>
        <taxon>Bacteria</taxon>
        <taxon>Pseudomonadati</taxon>
        <taxon>Bacteroidota</taxon>
        <taxon>Flavobacteriia</taxon>
        <taxon>Flavobacteriales</taxon>
        <taxon>Flavobacteriaceae</taxon>
        <taxon>Flavobacterium</taxon>
    </lineage>
</organism>
<name>A0ABU9E4W7_9FLAO</name>
<dbReference type="InterPro" id="IPR038740">
    <property type="entry name" value="BioF2-like_GNAT_dom"/>
</dbReference>
<keyword evidence="3" id="KW-1185">Reference proteome</keyword>
<keyword evidence="2" id="KW-0808">Transferase</keyword>
<dbReference type="InterPro" id="IPR016181">
    <property type="entry name" value="Acyl_CoA_acyltransferase"/>
</dbReference>
<dbReference type="EC" id="2.3.1.-" evidence="2"/>
<reference evidence="2 3" key="1">
    <citation type="submission" date="2024-04" db="EMBL/GenBank/DDBJ databases">
        <title>draft genome sequnece of Flavobacterium buctense JCM 30750.</title>
        <authorList>
            <person name="Kim D.-U."/>
        </authorList>
    </citation>
    <scope>NUCLEOTIDE SEQUENCE [LARGE SCALE GENOMIC DNA]</scope>
    <source>
        <strain evidence="2 3">JCM 30750</strain>
    </source>
</reference>
<dbReference type="RefSeq" id="WP_187660980.1">
    <property type="nucleotide sequence ID" value="NZ_JACTAB010000007.1"/>
</dbReference>
<comment type="caution">
    <text evidence="2">The sequence shown here is derived from an EMBL/GenBank/DDBJ whole genome shotgun (WGS) entry which is preliminary data.</text>
</comment>
<gene>
    <name evidence="2" type="ORF">WMW71_11955</name>
</gene>